<dbReference type="PANTHER" id="PTHR12363">
    <property type="entry name" value="TRANSPORTIN 3 AND IMPORTIN 13"/>
    <property type="match status" value="1"/>
</dbReference>
<evidence type="ECO:0000313" key="10">
    <source>
        <dbReference type="EMBL" id="JAS07315.1"/>
    </source>
</evidence>
<dbReference type="GO" id="GO:0006606">
    <property type="term" value="P:protein import into nucleus"/>
    <property type="evidence" value="ECO:0007669"/>
    <property type="project" value="TreeGrafter"/>
</dbReference>
<evidence type="ECO:0000259" key="9">
    <source>
        <dbReference type="PROSITE" id="PS50166"/>
    </source>
</evidence>
<keyword evidence="7" id="KW-0653">Protein transport</keyword>
<dbReference type="GO" id="GO:0005737">
    <property type="term" value="C:cytoplasm"/>
    <property type="evidence" value="ECO:0007669"/>
    <property type="project" value="TreeGrafter"/>
</dbReference>
<feature type="domain" description="Importin N-terminal" evidence="9">
    <location>
        <begin position="26"/>
        <end position="92"/>
    </location>
</feature>
<dbReference type="Pfam" id="PF08389">
    <property type="entry name" value="Xpo1"/>
    <property type="match status" value="1"/>
</dbReference>
<name>A0A1B6C273_9HEMI</name>
<dbReference type="InterPro" id="IPR011989">
    <property type="entry name" value="ARM-like"/>
</dbReference>
<protein>
    <recommendedName>
        <fullName evidence="4">Importin-13</fullName>
    </recommendedName>
</protein>
<dbReference type="InterPro" id="IPR013598">
    <property type="entry name" value="Exportin-1/Importin-b-like"/>
</dbReference>
<keyword evidence="8" id="KW-0539">Nucleus</keyword>
<comment type="subcellular location">
    <subcellularLocation>
        <location evidence="1">Nucleus</location>
    </subcellularLocation>
</comment>
<dbReference type="EMBL" id="GEDC01014378">
    <property type="protein sequence ID" value="JAS22920.1"/>
    <property type="molecule type" value="Transcribed_RNA"/>
</dbReference>
<evidence type="ECO:0000256" key="8">
    <source>
        <dbReference type="ARBA" id="ARBA00023242"/>
    </source>
</evidence>
<organism evidence="10">
    <name type="scientific">Clastoptera arizonana</name>
    <name type="common">Arizona spittle bug</name>
    <dbReference type="NCBI Taxonomy" id="38151"/>
    <lineage>
        <taxon>Eukaryota</taxon>
        <taxon>Metazoa</taxon>
        <taxon>Ecdysozoa</taxon>
        <taxon>Arthropoda</taxon>
        <taxon>Hexapoda</taxon>
        <taxon>Insecta</taxon>
        <taxon>Pterygota</taxon>
        <taxon>Neoptera</taxon>
        <taxon>Paraneoptera</taxon>
        <taxon>Hemiptera</taxon>
        <taxon>Auchenorrhyncha</taxon>
        <taxon>Cercopoidea</taxon>
        <taxon>Clastopteridae</taxon>
        <taxon>Clastoptera</taxon>
    </lineage>
</organism>
<dbReference type="Pfam" id="PF24140">
    <property type="entry name" value="TPR_TNPO3_IPO13_3rd"/>
    <property type="match status" value="1"/>
</dbReference>
<dbReference type="InterPro" id="IPR040520">
    <property type="entry name" value="Importin_rep_3"/>
</dbReference>
<dbReference type="InterPro" id="IPR058537">
    <property type="entry name" value="TPR_TNPO3_IPO13_4th"/>
</dbReference>
<dbReference type="InterPro" id="IPR057942">
    <property type="entry name" value="TPR_TNPO3_IPO13_3rd"/>
</dbReference>
<reference evidence="10" key="1">
    <citation type="submission" date="2015-12" db="EMBL/GenBank/DDBJ databases">
        <title>De novo transcriptome assembly of four potential Pierce s Disease insect vectors from Arizona vineyards.</title>
        <authorList>
            <person name="Tassone E.E."/>
        </authorList>
    </citation>
    <scope>NUCLEOTIDE SEQUENCE</scope>
</reference>
<keyword evidence="6" id="KW-0677">Repeat</keyword>
<dbReference type="InterPro" id="IPR001494">
    <property type="entry name" value="Importin-beta_N"/>
</dbReference>
<accession>A0A1B6C273</accession>
<sequence length="944" mass="106307">MEYNATNLERAVSQFYHTDANMQAQANHWLTGARSSLNAWAFVWELLQPEKTPEVQFFAATTLHMKIMKNWSEVPIEEYETLKKQILQAIINYSMGPKIILNRLCLALSAYVLQTTPTHWPSAISELLSVFSSTNLPSISPDKTLWILLEVFTVIPEEFQTMNFSTTQKASLRRELESNISQVICLVESIITESNTDAQLKLQAVKCISTWAELGLYNTQVEKLVQQLVDVTIENVHSSPEIVEQSIEALSLIITHPTTQAYPTTVINIVNRLLPLFDVIQNDSKAINNDLKTSIYGLFVSFAEAHPRKLLNSLVSGTGESTMKLIHIILSCSNAPGHYPTDESYSQLPCGFWHFLQDEMSTCEKEQYEALLPLLFPVYQNLALVLIRKGEFHRSEISAADKEVFRCYRQDIADSLNYCYNVLRESLLDLLLDQLKSCLQTTTPEVWQPLESILHGFTAVAESVNATENKRLPMFFSTLHTLPFNKLNIRVAITALDAVGAYAEWINLHPEALTHVMPLLLLGLENAETAPVSTLSLKDISRECQKVLLPYSDHLLSATLDILKVGKLKQSECVRLMYTVGRVLSILPMETTICYLNVLMLPCVDELQTLQSHEPNTSVKAGLLLRLKMLSMIFSTLDMQSGDEMTVLTTPAEQPVYLILERVLPVLNGIVDKWRHDSIVIQAVFLCLKHAVTTLLDLSTSLVPQILNILVSSYRYHPYTDALELTQQLCLLFGKNDSIHQSLIRSLLTVVIQTTLSLSLNEHTDIVESFTQLCAQLIKKNAELLISTEGIELAQLFNFATAALGKTEAPIVRSAVSFLSNFITQSREVPALLTVVQNGGEELVHKMLRCIGGESPRGNVETFAELLLTLNKKYCDNLSRWLQLQLSVEGFPSPKATPDNKQHFIKLVLRERANKRKLQETIRNFTWICRGLIGTEYAGQTSYF</sequence>
<dbReference type="Gene3D" id="1.25.10.10">
    <property type="entry name" value="Leucine-rich Repeat Variant"/>
    <property type="match status" value="1"/>
</dbReference>
<dbReference type="SUPFAM" id="SSF48371">
    <property type="entry name" value="ARM repeat"/>
    <property type="match status" value="1"/>
</dbReference>
<gene>
    <name evidence="11" type="ORF">g.29594</name>
    <name evidence="10" type="ORF">g.29595</name>
</gene>
<dbReference type="InterPro" id="IPR051345">
    <property type="entry name" value="Importin_beta-like_NTR"/>
</dbReference>
<dbReference type="PROSITE" id="PS50166">
    <property type="entry name" value="IMPORTIN_B_NT"/>
    <property type="match status" value="1"/>
</dbReference>
<comment type="subunit">
    <text evidence="3">Interacts with UBC9, RAN, RBM8A, eIF-1A and PAX6.</text>
</comment>
<evidence type="ECO:0000256" key="4">
    <source>
        <dbReference type="ARBA" id="ARBA00016020"/>
    </source>
</evidence>
<evidence type="ECO:0000256" key="2">
    <source>
        <dbReference type="ARBA" id="ARBA00007991"/>
    </source>
</evidence>
<comment type="similarity">
    <text evidence="2">Belongs to the importin beta family.</text>
</comment>
<dbReference type="Pfam" id="PF18773">
    <property type="entry name" value="Importin_rep"/>
    <property type="match status" value="1"/>
</dbReference>
<evidence type="ECO:0000256" key="7">
    <source>
        <dbReference type="ARBA" id="ARBA00022927"/>
    </source>
</evidence>
<dbReference type="InterPro" id="IPR040709">
    <property type="entry name" value="Importin_rep_1"/>
</dbReference>
<proteinExistence type="inferred from homology"/>
<dbReference type="GO" id="GO:0005634">
    <property type="term" value="C:nucleus"/>
    <property type="evidence" value="ECO:0007669"/>
    <property type="project" value="UniProtKB-SubCell"/>
</dbReference>
<evidence type="ECO:0000313" key="11">
    <source>
        <dbReference type="EMBL" id="JAS22920.1"/>
    </source>
</evidence>
<evidence type="ECO:0000256" key="3">
    <source>
        <dbReference type="ARBA" id="ARBA00011422"/>
    </source>
</evidence>
<dbReference type="InterPro" id="IPR016024">
    <property type="entry name" value="ARM-type_fold"/>
</dbReference>
<keyword evidence="5" id="KW-0813">Transport</keyword>
<dbReference type="Pfam" id="PF24139">
    <property type="entry name" value="TPR_TNPO3_IPO13_4th"/>
    <property type="match status" value="1"/>
</dbReference>
<dbReference type="SMART" id="SM00913">
    <property type="entry name" value="IBN_N"/>
    <property type="match status" value="1"/>
</dbReference>
<evidence type="ECO:0000256" key="6">
    <source>
        <dbReference type="ARBA" id="ARBA00022737"/>
    </source>
</evidence>
<evidence type="ECO:0000256" key="1">
    <source>
        <dbReference type="ARBA" id="ARBA00004123"/>
    </source>
</evidence>
<dbReference type="AlphaFoldDB" id="A0A1B6C273"/>
<dbReference type="Pfam" id="PF03810">
    <property type="entry name" value="IBN_N"/>
    <property type="match status" value="1"/>
</dbReference>
<dbReference type="PANTHER" id="PTHR12363:SF33">
    <property type="entry name" value="IMPORTIN-13"/>
    <property type="match status" value="1"/>
</dbReference>
<dbReference type="Pfam" id="PF18806">
    <property type="entry name" value="Importin_rep_3"/>
    <property type="match status" value="1"/>
</dbReference>
<dbReference type="GO" id="GO:0031267">
    <property type="term" value="F:small GTPase binding"/>
    <property type="evidence" value="ECO:0007669"/>
    <property type="project" value="InterPro"/>
</dbReference>
<dbReference type="EMBL" id="GEDC01029983">
    <property type="protein sequence ID" value="JAS07315.1"/>
    <property type="molecule type" value="Transcribed_RNA"/>
</dbReference>
<evidence type="ECO:0000256" key="5">
    <source>
        <dbReference type="ARBA" id="ARBA00022448"/>
    </source>
</evidence>